<gene>
    <name evidence="5" type="ORF">CYR34_06220</name>
</gene>
<dbReference type="GO" id="GO:0030288">
    <property type="term" value="C:outer membrane-bounded periplasmic space"/>
    <property type="evidence" value="ECO:0007669"/>
    <property type="project" value="InterPro"/>
</dbReference>
<keyword evidence="6" id="KW-1185">Reference proteome</keyword>
<sequence>MSFFCSAQAPGFLKELSPDSGIILPPPPPIKSKAFLSDVDSYEEGIKSKGSMRWNQAVSDADMSLENLEEIFSRPLSKKISSTSTPAVSKIIDLISYDAGFYSTKSAKLKYKRERPFTYFKHHSCTPDKDKELAMNGSYPSGHAAAGWAIALVLAEIKPSNKEEIIKQGYEYGQSRVICGVHWQSDVIAGRLMGAVLVSTLHSNKEFQETLEKAKKEINNEM</sequence>
<dbReference type="Pfam" id="PF01569">
    <property type="entry name" value="PAP2"/>
    <property type="match status" value="1"/>
</dbReference>
<dbReference type="InterPro" id="IPR001011">
    <property type="entry name" value="Acid_Pase_classA_bac"/>
</dbReference>
<accession>A0A2N5EQI2</accession>
<reference evidence="5 6" key="1">
    <citation type="submission" date="2017-12" db="EMBL/GenBank/DDBJ databases">
        <title>Characterization of six clinical isolates of Enterochimera gen. nov., a novel genus of the Yersiniaciae family and the three species Enterochimera arupensis sp. nov., Enterochimera coloradensis sp. nov, and Enterochimera californica sp. nov.</title>
        <authorList>
            <person name="Rossi A."/>
            <person name="Fisher M."/>
        </authorList>
    </citation>
    <scope>NUCLEOTIDE SEQUENCE [LARGE SCALE GENOMIC DNA]</scope>
    <source>
        <strain evidence="5 6">2016Iso1</strain>
    </source>
</reference>
<dbReference type="PANTHER" id="PTHR14969:SF60">
    <property type="entry name" value="NON-SPECIFIC ACID PHOSPHATASE"/>
    <property type="match status" value="1"/>
</dbReference>
<protein>
    <recommendedName>
        <fullName evidence="1">undecaprenyl-diphosphate phosphatase</fullName>
        <ecNumber evidence="1">3.6.1.27</ecNumber>
    </recommendedName>
    <alternativeName>
        <fullName evidence="2">Undecaprenyl pyrophosphate phosphatase</fullName>
    </alternativeName>
</protein>
<dbReference type="PRINTS" id="PR00483">
    <property type="entry name" value="BACPHPHTASE"/>
</dbReference>
<comment type="caution">
    <text evidence="5">The sequence shown here is derived from an EMBL/GenBank/DDBJ whole genome shotgun (WGS) entry which is preliminary data.</text>
</comment>
<dbReference type="AlphaFoldDB" id="A0A2N5EQI2"/>
<proteinExistence type="predicted"/>
<dbReference type="InterPro" id="IPR000326">
    <property type="entry name" value="PAP2/HPO"/>
</dbReference>
<evidence type="ECO:0000256" key="3">
    <source>
        <dbReference type="ARBA" id="ARBA00047594"/>
    </source>
</evidence>
<dbReference type="SUPFAM" id="SSF48317">
    <property type="entry name" value="Acid phosphatase/Vanadium-dependent haloperoxidase"/>
    <property type="match status" value="1"/>
</dbReference>
<comment type="catalytic activity">
    <reaction evidence="3">
        <text>di-trans,octa-cis-undecaprenyl diphosphate + H2O = di-trans,octa-cis-undecaprenyl phosphate + phosphate + H(+)</text>
        <dbReference type="Rhea" id="RHEA:28094"/>
        <dbReference type="ChEBI" id="CHEBI:15377"/>
        <dbReference type="ChEBI" id="CHEBI:15378"/>
        <dbReference type="ChEBI" id="CHEBI:43474"/>
        <dbReference type="ChEBI" id="CHEBI:58405"/>
        <dbReference type="ChEBI" id="CHEBI:60392"/>
        <dbReference type="EC" id="3.6.1.27"/>
    </reaction>
</comment>
<dbReference type="EC" id="3.6.1.27" evidence="1"/>
<dbReference type="GO" id="GO:0003993">
    <property type="term" value="F:acid phosphatase activity"/>
    <property type="evidence" value="ECO:0007669"/>
    <property type="project" value="InterPro"/>
</dbReference>
<evidence type="ECO:0000313" key="6">
    <source>
        <dbReference type="Proteomes" id="UP000234626"/>
    </source>
</evidence>
<evidence type="ECO:0000313" key="5">
    <source>
        <dbReference type="EMBL" id="PLR51849.1"/>
    </source>
</evidence>
<dbReference type="SMART" id="SM00014">
    <property type="entry name" value="acidPPc"/>
    <property type="match status" value="1"/>
</dbReference>
<dbReference type="GO" id="GO:0050380">
    <property type="term" value="F:undecaprenyl-diphosphatase activity"/>
    <property type="evidence" value="ECO:0007669"/>
    <property type="project" value="UniProtKB-EC"/>
</dbReference>
<evidence type="ECO:0000256" key="1">
    <source>
        <dbReference type="ARBA" id="ARBA00012374"/>
    </source>
</evidence>
<name>A0A2N5EQI2_9GAMM</name>
<dbReference type="InterPro" id="IPR036938">
    <property type="entry name" value="PAP2/HPO_sf"/>
</dbReference>
<evidence type="ECO:0000259" key="4">
    <source>
        <dbReference type="SMART" id="SM00014"/>
    </source>
</evidence>
<feature type="domain" description="Phosphatidic acid phosphatase type 2/haloperoxidase" evidence="4">
    <location>
        <begin position="91"/>
        <end position="202"/>
    </location>
</feature>
<dbReference type="OrthoDB" id="9805301at2"/>
<dbReference type="Proteomes" id="UP000234626">
    <property type="component" value="Unassembled WGS sequence"/>
</dbReference>
<evidence type="ECO:0000256" key="2">
    <source>
        <dbReference type="ARBA" id="ARBA00032707"/>
    </source>
</evidence>
<dbReference type="CDD" id="cd03397">
    <property type="entry name" value="PAP2_acid_phosphatase"/>
    <property type="match status" value="1"/>
</dbReference>
<organism evidence="5 6">
    <name type="scientific">Chimaeribacter arupi</name>
    <dbReference type="NCBI Taxonomy" id="2060066"/>
    <lineage>
        <taxon>Bacteria</taxon>
        <taxon>Pseudomonadati</taxon>
        <taxon>Pseudomonadota</taxon>
        <taxon>Gammaproteobacteria</taxon>
        <taxon>Enterobacterales</taxon>
        <taxon>Yersiniaceae</taxon>
        <taxon>Chimaeribacter</taxon>
    </lineage>
</organism>
<dbReference type="PIRSF" id="PIRSF000897">
    <property type="entry name" value="Acid_Ptase_ClsA"/>
    <property type="match status" value="1"/>
</dbReference>
<dbReference type="PANTHER" id="PTHR14969">
    <property type="entry name" value="SPHINGOSINE-1-PHOSPHATE PHOSPHOHYDROLASE"/>
    <property type="match status" value="1"/>
</dbReference>
<dbReference type="Gene3D" id="1.20.144.10">
    <property type="entry name" value="Phosphatidic acid phosphatase type 2/haloperoxidase"/>
    <property type="match status" value="1"/>
</dbReference>
<dbReference type="EMBL" id="PJZK01000004">
    <property type="protein sequence ID" value="PLR51849.1"/>
    <property type="molecule type" value="Genomic_DNA"/>
</dbReference>